<evidence type="ECO:0000313" key="3">
    <source>
        <dbReference type="Proteomes" id="UP000215433"/>
    </source>
</evidence>
<dbReference type="EMBL" id="NEWD01000019">
    <property type="protein sequence ID" value="OXN00252.1"/>
    <property type="molecule type" value="Genomic_DNA"/>
</dbReference>
<dbReference type="OrthoDB" id="3239718at2"/>
<organism evidence="2 3">
    <name type="scientific">Bifidobacterium vansinderenii</name>
    <dbReference type="NCBI Taxonomy" id="1984871"/>
    <lineage>
        <taxon>Bacteria</taxon>
        <taxon>Bacillati</taxon>
        <taxon>Actinomycetota</taxon>
        <taxon>Actinomycetes</taxon>
        <taxon>Bifidobacteriales</taxon>
        <taxon>Bifidobacteriaceae</taxon>
        <taxon>Bifidobacterium</taxon>
    </lineage>
</organism>
<accession>A0A229VXD3</accession>
<keyword evidence="3" id="KW-1185">Reference proteome</keyword>
<keyword evidence="1" id="KW-0812">Transmembrane</keyword>
<comment type="caution">
    <text evidence="2">The sequence shown here is derived from an EMBL/GenBank/DDBJ whole genome shotgun (WGS) entry which is preliminary data.</text>
</comment>
<dbReference type="RefSeq" id="WP_143248593.1">
    <property type="nucleotide sequence ID" value="NZ_NEWD01000019.1"/>
</dbReference>
<dbReference type="AlphaFoldDB" id="A0A229VXD3"/>
<feature type="transmembrane region" description="Helical" evidence="1">
    <location>
        <begin position="36"/>
        <end position="59"/>
    </location>
</feature>
<reference evidence="2 3" key="1">
    <citation type="submission" date="2017-05" db="EMBL/GenBank/DDBJ databases">
        <title>Bifidobacterium vansinderenii sp. nov.</title>
        <authorList>
            <person name="Lugli G.A."/>
            <person name="Duranti S."/>
            <person name="Mangifesta M."/>
        </authorList>
    </citation>
    <scope>NUCLEOTIDE SEQUENCE [LARGE SCALE GENOMIC DNA]</scope>
    <source>
        <strain evidence="2 3">Tam10B</strain>
    </source>
</reference>
<protein>
    <submittedName>
        <fullName evidence="2">Uncharacterized protein</fullName>
    </submittedName>
</protein>
<proteinExistence type="predicted"/>
<evidence type="ECO:0000313" key="2">
    <source>
        <dbReference type="EMBL" id="OXN00252.1"/>
    </source>
</evidence>
<evidence type="ECO:0000256" key="1">
    <source>
        <dbReference type="SAM" id="Phobius"/>
    </source>
</evidence>
<dbReference type="Proteomes" id="UP000215433">
    <property type="component" value="Unassembled WGS sequence"/>
</dbReference>
<keyword evidence="1" id="KW-0472">Membrane</keyword>
<gene>
    <name evidence="2" type="ORF">Tam10B_1475</name>
</gene>
<name>A0A229VXD3_9BIFI</name>
<sequence length="63" mass="6429">MFLVLIGVLACIAAAVLTLGVRLMRAKTKIPVYPLGLALAVVGGVATVAFVAIFLVYGISALV</sequence>
<keyword evidence="1" id="KW-1133">Transmembrane helix</keyword>